<evidence type="ECO:0000256" key="1">
    <source>
        <dbReference type="SAM" id="MobiDB-lite"/>
    </source>
</evidence>
<protein>
    <submittedName>
        <fullName evidence="2">Uncharacterized protein</fullName>
    </submittedName>
</protein>
<keyword evidence="3" id="KW-1185">Reference proteome</keyword>
<comment type="caution">
    <text evidence="2">The sequence shown here is derived from an EMBL/GenBank/DDBJ whole genome shotgun (WGS) entry which is preliminary data.</text>
</comment>
<gene>
    <name evidence="2" type="ORF">BDP27DRAFT_1430287</name>
</gene>
<accession>A0A9P5PCL3</accession>
<proteinExistence type="predicted"/>
<dbReference type="Proteomes" id="UP000772434">
    <property type="component" value="Unassembled WGS sequence"/>
</dbReference>
<dbReference type="AlphaFoldDB" id="A0A9P5PCL3"/>
<feature type="region of interest" description="Disordered" evidence="1">
    <location>
        <begin position="90"/>
        <end position="109"/>
    </location>
</feature>
<dbReference type="EMBL" id="JADNRY010000252">
    <property type="protein sequence ID" value="KAF9060252.1"/>
    <property type="molecule type" value="Genomic_DNA"/>
</dbReference>
<feature type="compositionally biased region" description="Polar residues" evidence="1">
    <location>
        <begin position="19"/>
        <end position="32"/>
    </location>
</feature>
<feature type="compositionally biased region" description="Pro residues" evidence="1">
    <location>
        <begin position="37"/>
        <end position="50"/>
    </location>
</feature>
<evidence type="ECO:0000313" key="3">
    <source>
        <dbReference type="Proteomes" id="UP000772434"/>
    </source>
</evidence>
<feature type="region of interest" description="Disordered" evidence="1">
    <location>
        <begin position="19"/>
        <end position="50"/>
    </location>
</feature>
<evidence type="ECO:0000313" key="2">
    <source>
        <dbReference type="EMBL" id="KAF9060252.1"/>
    </source>
</evidence>
<organism evidence="2 3">
    <name type="scientific">Rhodocollybia butyracea</name>
    <dbReference type="NCBI Taxonomy" id="206335"/>
    <lineage>
        <taxon>Eukaryota</taxon>
        <taxon>Fungi</taxon>
        <taxon>Dikarya</taxon>
        <taxon>Basidiomycota</taxon>
        <taxon>Agaricomycotina</taxon>
        <taxon>Agaricomycetes</taxon>
        <taxon>Agaricomycetidae</taxon>
        <taxon>Agaricales</taxon>
        <taxon>Marasmiineae</taxon>
        <taxon>Omphalotaceae</taxon>
        <taxon>Rhodocollybia</taxon>
    </lineage>
</organism>
<reference evidence="2" key="1">
    <citation type="submission" date="2020-11" db="EMBL/GenBank/DDBJ databases">
        <authorList>
            <consortium name="DOE Joint Genome Institute"/>
            <person name="Ahrendt S."/>
            <person name="Riley R."/>
            <person name="Andreopoulos W."/>
            <person name="Labutti K."/>
            <person name="Pangilinan J."/>
            <person name="Ruiz-Duenas F.J."/>
            <person name="Barrasa J.M."/>
            <person name="Sanchez-Garcia M."/>
            <person name="Camarero S."/>
            <person name="Miyauchi S."/>
            <person name="Serrano A."/>
            <person name="Linde D."/>
            <person name="Babiker R."/>
            <person name="Drula E."/>
            <person name="Ayuso-Fernandez I."/>
            <person name="Pacheco R."/>
            <person name="Padilla G."/>
            <person name="Ferreira P."/>
            <person name="Barriuso J."/>
            <person name="Kellner H."/>
            <person name="Castanera R."/>
            <person name="Alfaro M."/>
            <person name="Ramirez L."/>
            <person name="Pisabarro A.G."/>
            <person name="Kuo A."/>
            <person name="Tritt A."/>
            <person name="Lipzen A."/>
            <person name="He G."/>
            <person name="Yan M."/>
            <person name="Ng V."/>
            <person name="Cullen D."/>
            <person name="Martin F."/>
            <person name="Rosso M.-N."/>
            <person name="Henrissat B."/>
            <person name="Hibbett D."/>
            <person name="Martinez A.T."/>
            <person name="Grigoriev I.V."/>
        </authorList>
    </citation>
    <scope>NUCLEOTIDE SEQUENCE</scope>
    <source>
        <strain evidence="2">AH 40177</strain>
    </source>
</reference>
<name>A0A9P5PCL3_9AGAR</name>
<sequence>MTFKYTLTPIPSNIFSPSASSTKLIPSCTPVQSAPSSHPPSPHLSPLSLPPLPLSAAQIEQREGSGDPILVGRCGEAEILTQTLQQVSEKEAVSRTSWHGRPGALFINS</sequence>